<organism evidence="2 3">
    <name type="scientific">Gracilibacillus oryzae</name>
    <dbReference type="NCBI Taxonomy" id="1672701"/>
    <lineage>
        <taxon>Bacteria</taxon>
        <taxon>Bacillati</taxon>
        <taxon>Bacillota</taxon>
        <taxon>Bacilli</taxon>
        <taxon>Bacillales</taxon>
        <taxon>Bacillaceae</taxon>
        <taxon>Gracilibacillus</taxon>
    </lineage>
</organism>
<evidence type="ECO:0000259" key="1">
    <source>
        <dbReference type="Pfam" id="PF13649"/>
    </source>
</evidence>
<dbReference type="EMBL" id="WEID01000052">
    <property type="protein sequence ID" value="KAB8135786.1"/>
    <property type="molecule type" value="Genomic_DNA"/>
</dbReference>
<sequence>MKELDFYNKAGKEIGWDFSQIQVTMKGEAWNFYEEVTKQCRETDSLLDIGTGSGEKVINLADKFYLIVGIDQSASMIEKARENLKNAEVTNVNFFQMIAENIDFPERSFSCITSRHAPFEANEVVRLLTDDGVFYTQQVSEADKINLKESFGLADGISETDGELKQRYLAELESAGFTNIQAYDYNAVEYYQRPEDLLFLLSHTPIIPNFGNNKKNLEKFNEFVHLNQTDLGIQTNEKRFMIIARK</sequence>
<dbReference type="Pfam" id="PF13649">
    <property type="entry name" value="Methyltransf_25"/>
    <property type="match status" value="1"/>
</dbReference>
<accession>A0A7C8GTF5</accession>
<dbReference type="Gene3D" id="3.40.50.150">
    <property type="entry name" value="Vaccinia Virus protein VP39"/>
    <property type="match status" value="1"/>
</dbReference>
<proteinExistence type="predicted"/>
<keyword evidence="3" id="KW-1185">Reference proteome</keyword>
<keyword evidence="2" id="KW-0808">Transferase</keyword>
<evidence type="ECO:0000313" key="2">
    <source>
        <dbReference type="EMBL" id="KAB8135786.1"/>
    </source>
</evidence>
<evidence type="ECO:0000313" key="3">
    <source>
        <dbReference type="Proteomes" id="UP000480246"/>
    </source>
</evidence>
<dbReference type="InterPro" id="IPR052939">
    <property type="entry name" value="23S_rRNA_MeTrnsfrase_RlmA"/>
</dbReference>
<reference evidence="2 3" key="1">
    <citation type="submission" date="2019-10" db="EMBL/GenBank/DDBJ databases">
        <title>Gracilibacillus sp. nov. isolated from rice seeds.</title>
        <authorList>
            <person name="He S."/>
        </authorList>
    </citation>
    <scope>NUCLEOTIDE SEQUENCE [LARGE SCALE GENOMIC DNA]</scope>
    <source>
        <strain evidence="2 3">TD8</strain>
    </source>
</reference>
<dbReference type="CDD" id="cd02440">
    <property type="entry name" value="AdoMet_MTases"/>
    <property type="match status" value="1"/>
</dbReference>
<keyword evidence="2" id="KW-0489">Methyltransferase</keyword>
<comment type="caution">
    <text evidence="2">The sequence shown here is derived from an EMBL/GenBank/DDBJ whole genome shotgun (WGS) entry which is preliminary data.</text>
</comment>
<protein>
    <submittedName>
        <fullName evidence="2">Class I SAM-dependent methyltransferase</fullName>
    </submittedName>
</protein>
<feature type="domain" description="Methyltransferase" evidence="1">
    <location>
        <begin position="47"/>
        <end position="121"/>
    </location>
</feature>
<dbReference type="GO" id="GO:0008168">
    <property type="term" value="F:methyltransferase activity"/>
    <property type="evidence" value="ECO:0007669"/>
    <property type="project" value="UniProtKB-KW"/>
</dbReference>
<dbReference type="Proteomes" id="UP000480246">
    <property type="component" value="Unassembled WGS sequence"/>
</dbReference>
<dbReference type="AlphaFoldDB" id="A0A7C8GTF5"/>
<dbReference type="PANTHER" id="PTHR43460">
    <property type="entry name" value="METHYLTRANSFERASE"/>
    <property type="match status" value="1"/>
</dbReference>
<dbReference type="PANTHER" id="PTHR43460:SF1">
    <property type="entry name" value="METHYLTRANSFERASE TYPE 11 DOMAIN-CONTAINING PROTEIN"/>
    <property type="match status" value="1"/>
</dbReference>
<dbReference type="InterPro" id="IPR041698">
    <property type="entry name" value="Methyltransf_25"/>
</dbReference>
<dbReference type="InterPro" id="IPR029063">
    <property type="entry name" value="SAM-dependent_MTases_sf"/>
</dbReference>
<dbReference type="RefSeq" id="WP_153403315.1">
    <property type="nucleotide sequence ID" value="NZ_ML762430.1"/>
</dbReference>
<gene>
    <name evidence="2" type="ORF">F9U64_10990</name>
</gene>
<dbReference type="OrthoDB" id="9795864at2"/>
<name>A0A7C8GTF5_9BACI</name>
<dbReference type="GO" id="GO:0032259">
    <property type="term" value="P:methylation"/>
    <property type="evidence" value="ECO:0007669"/>
    <property type="project" value="UniProtKB-KW"/>
</dbReference>
<dbReference type="SUPFAM" id="SSF53335">
    <property type="entry name" value="S-adenosyl-L-methionine-dependent methyltransferases"/>
    <property type="match status" value="1"/>
</dbReference>